<evidence type="ECO:0000259" key="3">
    <source>
        <dbReference type="PROSITE" id="PS51779"/>
    </source>
</evidence>
<organism evidence="4 5">
    <name type="scientific">Porphyromonas endodontalis (strain ATCC 35406 / DSM 24491 / JCM 8526 / CCUG 16442 / BCRC 14492 / NCTC 13058 / HG 370)</name>
    <name type="common">Bacteroides endodontalis</name>
    <dbReference type="NCBI Taxonomy" id="553175"/>
    <lineage>
        <taxon>Bacteria</taxon>
        <taxon>Pseudomonadati</taxon>
        <taxon>Bacteroidota</taxon>
        <taxon>Bacteroidia</taxon>
        <taxon>Bacteroidales</taxon>
        <taxon>Porphyromonadaceae</taxon>
        <taxon>Porphyromonas</taxon>
    </lineage>
</organism>
<dbReference type="GO" id="GO:0016020">
    <property type="term" value="C:membrane"/>
    <property type="evidence" value="ECO:0007669"/>
    <property type="project" value="UniProtKB-SubCell"/>
</dbReference>
<dbReference type="PROSITE" id="PS51779">
    <property type="entry name" value="POTRA"/>
    <property type="match status" value="1"/>
</dbReference>
<dbReference type="GeneID" id="93366127"/>
<dbReference type="RefSeq" id="WP_004334068.1">
    <property type="nucleotide sequence ID" value="NZ_ACNN01000026.1"/>
</dbReference>
<proteinExistence type="predicted"/>
<comment type="subcellular location">
    <subcellularLocation>
        <location evidence="1">Membrane</location>
    </subcellularLocation>
</comment>
<dbReference type="EMBL" id="ACNN01000026">
    <property type="protein sequence ID" value="EEN82316.1"/>
    <property type="molecule type" value="Genomic_DNA"/>
</dbReference>
<dbReference type="Proteomes" id="UP000004295">
    <property type="component" value="Unassembled WGS sequence"/>
</dbReference>
<evidence type="ECO:0000256" key="1">
    <source>
        <dbReference type="ARBA" id="ARBA00004370"/>
    </source>
</evidence>
<protein>
    <recommendedName>
        <fullName evidence="3">POTRA domain-containing protein</fullName>
    </recommendedName>
</protein>
<sequence length="249" mass="28410">MNRKLFFFIVGLLLIATLITLAITTHRDRSHIHIVKYVANIQRVEGAANIDEEDVIHELQQMFPSGKTKSIDSIDVHKIEAKLKQNGLFEKVNVYYTLEGELHVDITPAEPVFLVVSDNKSYYVSKARKCIPAEQLGKYSQPLLVVYGDVEEQEAIGEIYDLCNLISSDAYWSSFFTGIRVQPGSKNVVADTQYDHLSINFGSMGDWKYKLWQLRTFIDQAIPKVGWQAYSQISLEYPNRITATERISL</sequence>
<evidence type="ECO:0000313" key="5">
    <source>
        <dbReference type="Proteomes" id="UP000004295"/>
    </source>
</evidence>
<keyword evidence="5" id="KW-1185">Reference proteome</keyword>
<accession>C3JBD2</accession>
<dbReference type="STRING" id="553175.POREN0001_1666"/>
<gene>
    <name evidence="4" type="ORF">POREN0001_1666</name>
</gene>
<keyword evidence="2" id="KW-0472">Membrane</keyword>
<comment type="caution">
    <text evidence="4">The sequence shown here is derived from an EMBL/GenBank/DDBJ whole genome shotgun (WGS) entry which is preliminary data.</text>
</comment>
<dbReference type="eggNOG" id="COG1589">
    <property type="taxonomic scope" value="Bacteria"/>
</dbReference>
<feature type="domain" description="POTRA" evidence="3">
    <location>
        <begin position="36"/>
        <end position="109"/>
    </location>
</feature>
<reference evidence="4 5" key="1">
    <citation type="submission" date="2009-04" db="EMBL/GenBank/DDBJ databases">
        <authorList>
            <person name="Sebastian Y."/>
            <person name="Madupu R."/>
            <person name="Durkin A.S."/>
            <person name="Torralba M."/>
            <person name="Methe B."/>
            <person name="Sutton G.G."/>
            <person name="Strausberg R.L."/>
            <person name="Nelson K.E."/>
        </authorList>
    </citation>
    <scope>NUCLEOTIDE SEQUENCE [LARGE SCALE GENOMIC DNA]</scope>
    <source>
        <strain evidence="5">ATCC 35406 / BCRC 14492 / JCM 8526 / NCTC 13058 / HG 370</strain>
    </source>
</reference>
<evidence type="ECO:0000256" key="2">
    <source>
        <dbReference type="ARBA" id="ARBA00023136"/>
    </source>
</evidence>
<dbReference type="AlphaFoldDB" id="C3JBD2"/>
<name>C3JBD2_POREA</name>
<dbReference type="InterPro" id="IPR034746">
    <property type="entry name" value="POTRA"/>
</dbReference>
<evidence type="ECO:0000313" key="4">
    <source>
        <dbReference type="EMBL" id="EEN82316.1"/>
    </source>
</evidence>